<protein>
    <submittedName>
        <fullName evidence="1">Uncharacterized protein</fullName>
    </submittedName>
</protein>
<sequence>MRNPALAVGIVSAAAMMTSLEPVSAQQTRQEYRRMNWAENLPEAVRTFQNRRFTIVSYRTANETGHHPSPGSAQQVEAIRAAARSNQWLVGQLRAKRLTPNDIEWVTRARSGNMVFYVE</sequence>
<evidence type="ECO:0000313" key="2">
    <source>
        <dbReference type="Proteomes" id="UP000295547"/>
    </source>
</evidence>
<dbReference type="Proteomes" id="UP000295547">
    <property type="component" value="Unassembled WGS sequence"/>
</dbReference>
<dbReference type="EMBL" id="SMBJ01000005">
    <property type="protein sequence ID" value="TCU25620.1"/>
    <property type="molecule type" value="Genomic_DNA"/>
</dbReference>
<dbReference type="RefSeq" id="WP_207900882.1">
    <property type="nucleotide sequence ID" value="NZ_SMBJ01000005.1"/>
</dbReference>
<name>A0A4R3QTE3_9HYPH</name>
<reference evidence="1 2" key="1">
    <citation type="submission" date="2019-03" db="EMBL/GenBank/DDBJ databases">
        <title>Genomic Encyclopedia of Type Strains, Phase IV (KMG-V): Genome sequencing to study the core and pangenomes of soil and plant-associated prokaryotes.</title>
        <authorList>
            <person name="Whitman W."/>
        </authorList>
    </citation>
    <scope>NUCLEOTIDE SEQUENCE [LARGE SCALE GENOMIC DNA]</scope>
    <source>
        <strain evidence="1 2">Gr42</strain>
    </source>
</reference>
<comment type="caution">
    <text evidence="1">The sequence shown here is derived from an EMBL/GenBank/DDBJ whole genome shotgun (WGS) entry which is preliminary data.</text>
</comment>
<accession>A0A4R3QTE3</accession>
<proteinExistence type="predicted"/>
<dbReference type="AlphaFoldDB" id="A0A4R3QTE3"/>
<gene>
    <name evidence="1" type="ORF">EV130_105278</name>
</gene>
<keyword evidence="2" id="KW-1185">Reference proteome</keyword>
<organism evidence="1 2">
    <name type="scientific">Rhizobium azibense</name>
    <dbReference type="NCBI Taxonomy" id="1136135"/>
    <lineage>
        <taxon>Bacteria</taxon>
        <taxon>Pseudomonadati</taxon>
        <taxon>Pseudomonadota</taxon>
        <taxon>Alphaproteobacteria</taxon>
        <taxon>Hyphomicrobiales</taxon>
        <taxon>Rhizobiaceae</taxon>
        <taxon>Rhizobium/Agrobacterium group</taxon>
        <taxon>Rhizobium</taxon>
    </lineage>
</organism>
<evidence type="ECO:0000313" key="1">
    <source>
        <dbReference type="EMBL" id="TCU25620.1"/>
    </source>
</evidence>